<dbReference type="EMBL" id="VSSQ01066618">
    <property type="protein sequence ID" value="MPN19122.1"/>
    <property type="molecule type" value="Genomic_DNA"/>
</dbReference>
<protein>
    <recommendedName>
        <fullName evidence="2">Methyltransferase type 11 domain-containing protein</fullName>
    </recommendedName>
</protein>
<sequence length="186" mass="21605">MVCSHVIEHVDDPAKFAAEQSRVAKSGYLEAPSLIGEILAPKDSHKWVSLEIDNKFVMFEKSKMPYNFATDFGDLFLNYLPYHSLPFRLQILTRNNFNAVRYEWRDSIDIIVNPSDEYLSSFFLKKWDPIMVQKMFPELSTSREFLATAKALCYFIKQRAVRALGIYKKPVSFEEYNKRHGSSAKS</sequence>
<comment type="caution">
    <text evidence="1">The sequence shown here is derived from an EMBL/GenBank/DDBJ whole genome shotgun (WGS) entry which is preliminary data.</text>
</comment>
<dbReference type="AlphaFoldDB" id="A0A645FZJ7"/>
<evidence type="ECO:0008006" key="2">
    <source>
        <dbReference type="Google" id="ProtNLM"/>
    </source>
</evidence>
<evidence type="ECO:0000313" key="1">
    <source>
        <dbReference type="EMBL" id="MPN19122.1"/>
    </source>
</evidence>
<reference evidence="1" key="1">
    <citation type="submission" date="2019-08" db="EMBL/GenBank/DDBJ databases">
        <authorList>
            <person name="Kucharzyk K."/>
            <person name="Murdoch R.W."/>
            <person name="Higgins S."/>
            <person name="Loffler F."/>
        </authorList>
    </citation>
    <scope>NUCLEOTIDE SEQUENCE</scope>
</reference>
<accession>A0A645FZJ7</accession>
<proteinExistence type="predicted"/>
<gene>
    <name evidence="1" type="ORF">SDC9_166488</name>
</gene>
<organism evidence="1">
    <name type="scientific">bioreactor metagenome</name>
    <dbReference type="NCBI Taxonomy" id="1076179"/>
    <lineage>
        <taxon>unclassified sequences</taxon>
        <taxon>metagenomes</taxon>
        <taxon>ecological metagenomes</taxon>
    </lineage>
</organism>
<name>A0A645FZJ7_9ZZZZ</name>